<feature type="region of interest" description="Disordered" evidence="21">
    <location>
        <begin position="1"/>
        <end position="37"/>
    </location>
</feature>
<dbReference type="InterPro" id="IPR041228">
    <property type="entry name" value="Dynein_C"/>
</dbReference>
<dbReference type="FunFam" id="3.40.50.300:FF:001328">
    <property type="entry name" value="Dynein heavy chain 6, axonemal"/>
    <property type="match status" value="1"/>
</dbReference>
<evidence type="ECO:0000256" key="4">
    <source>
        <dbReference type="ARBA" id="ARBA00011655"/>
    </source>
</evidence>
<keyword evidence="11 20" id="KW-0175">Coiled coil</keyword>
<dbReference type="Pfam" id="PF03028">
    <property type="entry name" value="Dynein_heavy"/>
    <property type="match status" value="1"/>
</dbReference>
<feature type="domain" description="Dynein heavy chain C-terminal" evidence="31">
    <location>
        <begin position="3793"/>
        <end position="4095"/>
    </location>
</feature>
<dbReference type="InterPro" id="IPR013602">
    <property type="entry name" value="Dynein_heavy_linker"/>
</dbReference>
<feature type="domain" description="Dynein heavy chain AAA module D4" evidence="26">
    <location>
        <begin position="2391"/>
        <end position="2652"/>
    </location>
</feature>
<evidence type="ECO:0000313" key="33">
    <source>
        <dbReference type="Proteomes" id="UP001591681"/>
    </source>
</evidence>
<dbReference type="InterPro" id="IPR027417">
    <property type="entry name" value="P-loop_NTPase"/>
</dbReference>
<feature type="domain" description="Dynein heavy chain hydrolytic ATP-binding dynein motor region" evidence="24">
    <location>
        <begin position="1393"/>
        <end position="1719"/>
    </location>
</feature>
<evidence type="ECO:0000256" key="10">
    <source>
        <dbReference type="ARBA" id="ARBA00023017"/>
    </source>
</evidence>
<dbReference type="GO" id="GO:0005524">
    <property type="term" value="F:ATP binding"/>
    <property type="evidence" value="ECO:0007669"/>
    <property type="project" value="UniProtKB-KW"/>
</dbReference>
<keyword evidence="7" id="KW-0547">Nucleotide-binding</keyword>
<evidence type="ECO:0000259" key="27">
    <source>
        <dbReference type="Pfam" id="PF12781"/>
    </source>
</evidence>
<evidence type="ECO:0000256" key="16">
    <source>
        <dbReference type="ARBA" id="ARBA00055289"/>
    </source>
</evidence>
<dbReference type="FunFam" id="1.20.1270.280:FF:000001">
    <property type="entry name" value="dynein heavy chain 7, axonemal"/>
    <property type="match status" value="1"/>
</dbReference>
<evidence type="ECO:0000256" key="6">
    <source>
        <dbReference type="ARBA" id="ARBA00022701"/>
    </source>
</evidence>
<keyword evidence="15" id="KW-0966">Cell projection</keyword>
<keyword evidence="14" id="KW-0206">Cytoskeleton</keyword>
<evidence type="ECO:0000259" key="24">
    <source>
        <dbReference type="Pfam" id="PF12774"/>
    </source>
</evidence>
<comment type="function">
    <text evidence="16">Force generating protein of cilia required for sperm flagellum motility. Produces force towards the minus ends of microtubules. Dynein has ATPase activity; the force-producing power stroke is thought to occur on release of ADP. Required in spermatozoa for the formation of the inner dynein arms and biogenesis of the axoneme.</text>
</comment>
<feature type="domain" description="Dynein heavy chain linker" evidence="23">
    <location>
        <begin position="863"/>
        <end position="1264"/>
    </location>
</feature>
<keyword evidence="33" id="KW-1185">Reference proteome</keyword>
<reference evidence="32 33" key="1">
    <citation type="submission" date="2024-09" db="EMBL/GenBank/DDBJ databases">
        <title>A chromosome-level genome assembly of Gray's grenadier anchovy, Coilia grayii.</title>
        <authorList>
            <person name="Fu Z."/>
        </authorList>
    </citation>
    <scope>NUCLEOTIDE SEQUENCE [LARGE SCALE GENOMIC DNA]</scope>
    <source>
        <strain evidence="32">G4</strain>
        <tissue evidence="32">Muscle</tissue>
    </source>
</reference>
<evidence type="ECO:0000256" key="18">
    <source>
        <dbReference type="ARBA" id="ARBA00078557"/>
    </source>
</evidence>
<dbReference type="Gene3D" id="1.20.920.20">
    <property type="match status" value="1"/>
</dbReference>
<sequence length="4099" mass="465331">MDSRLGNKKHPNGFGVSLPHLHSKPSDPKHAPALSKLGKLPPVRKYPVIEQKGFYSELISSSAKPRLQCYIQGPQTQQSLLCQAGYELNTPNVTTFCTPPELHSIVDKEKHGPTTQQLQQTDFPPSGYTAKVQLPYQCQSGQVPRKIEIERRRREYLEMDISELLEENGIDSNLLIPRHQSSVENTAKSSSTEPSVSNYLPLEYWVPRIQVQFCAEDPRVFTQRILFAQRWRETTEALLFYHLAVDCMPVWDGMPSLSQDSLARIEQHALSTPGLRLKLLQKCVIQLEKEINLEYDRTMNRMVFDKVVKEEPEKFAHITVPEREPETVPERGFVSIPSYPFAKNRAAFTFNTLLTKPEVISALSKVHAECNRVATMSLFHLTFTKVLRLEEFELAQSQTHAQVQLFLRDSWVTTLCNSIRSSLRDVAAGWFCLKESRWEVYCMSKMCCLMSQVRYSLQDSLRFLVQDSLAGLTCFLLDTCQSVLDCPQDMVWGRDLINSPYKPKKSPLFLVDLVLDQTGAHYSTPLENFESAVVGLFDKGILSTHNVPQLDKFVMKDMFISGTPLLESVGLLEPAVAQLRERVRHALRQAAIPLRAYARQYECHLELHNSDIESFLRAHSQAQQTPQEVKREVEEHLREKEVLDHSLPVSIVIGPFLVSVETVRQALLKKRRALANAVIDKLALKLGKQVEDACEVCKAISRKLYVKPNSIEELTEQREWMKQIPEQLKAHEEVLSKAMTDYELIDDFFYNLSNDDFNAKWTAMAWPYKIEQQMEAVAGQHVEDEERFHKIQLVDQNNFQDRLESLQILVAGFSGHTDVNRAHEVANEVRRSSKQLKECQAMAALYNSRERMFNIPVTNYDCLQKLTRDFQPFSDLWTTTSDWLRWHESWMTDPLSSIDPEQLEKNANDAFKVMHKCVKQFKDIPACQEVAMEIRAKIEEFRPFIPLIQGLRNPGMRNRHWQVLSEQINMNVKPKANLTFTRCLEMGLQNHVKDIAMVAEMAGKEYAIEQALDKMEQEWALVAFEVLPYKETGTYILKSPDEASQLLDDHIVMTQSMSFSPYKKPFENRIATWEGKLRMTQDVLEEWLTCQRSWLYLEPIFSSDDINRQLPVEGKRYQTMERTWRKLMKMANDNRQVIDVCPDSRLLENLRDCNKLLEMVQKGLSEYLETKRGSFPRFYFLSDDELLEILSQTKDPTAVQPHLRKCFENITRLQFQSDLLITHMYSGEGEEVKLAIPVQPSGNVEDWLKDVERSMKASLRENIRLSLQAYPQHPRTEWVLSWPGQVVIAGCQTFWTTEVSESLEQGDLASRLYPQLQKQLGDLVQLVRGRLSRMQRAVLSALIVIEVHAKDVAAKLVEEGVSSVNDFEWISQLRYYWAREDLYIRAVNAEFLYGYEYLGNSGRLVITPLTDRCYLTLTGALHLKFGGAPAGPAGTGKTETTKDLGKALAIQTVVFNCSDQLDFIAMGKFLKGLASSGAWACFDEFNRIDVEVLSVVAQQITTIQKAQQQRAERFVFEGAEIPLVPSCAVFITMNPGYAGRTELPDNLKALFRPVAMMVPDYAMIAEISLYSFGFSDAKVLSKKITSTFKLSSEQLSSQDHYDFGMRAVKTVISAAGNLKRENPDMNEELICLRAIRDVNVPKFLQDDLKLFSGIVSDLFPKIKEKPIDYGTLEQSIRNVCTEKCLKDVDGYITKCIQLYETTVVRHGLMLVGPSGSGKTQCYKILGAALTALKGQPSVSGGVYEAVQTFVLNPKSITMGQLYGEFDLLTHEWTDGILSSLVRGGVASTDEDKKWYMFDGPVDAVWIENMNTVLDDNKKLCLSSGEIIKLTDTMTMMFEVQDLAVASPATVSRCGMVYLEPSILGLQPFTECWLRTIPQCLQPHAQQLSSLFTRFLQDSISFVRSSVKEVITSMDSNLTCSLLKLLDCFFQPFVPQEGKKRPPPEKLSRLAELIEPWFIFSLVWSVGATGDAASWQKFNAWLRDKMDKEKMKLCFPKDGLVYDYQLDDAGISNLSDEEDEDKGKKVQWVSWMKNAQQVVITPDTSYADIIVPTADTVRMSFLMDMLLSNKKPVLCIGPTGTGKTLTISDKLLKNMPAEYITHFLMFSARTSANQTQDYIDSKLDKRRKGVFGPPLGKYFIFFIDDLNMPMLETYGAQPPIELLRQWMDHRGWYDRKQIGAFKYLVDINFACAMGPPGGGRNPITQRFTRHFNFLSFTEMDDSSKKKIFSTILGNWMEKVPDILPLNEPLVQATIHVYSTITSSLLPTPAKSHYTFNLRDLSKVFQGILMAEAIKVESKEHLLRLWYHESCRVFQDRLVNAEDRQWFDQLLQTRIGQFGCSFDEVVPSYPIVFGDFMIPGAEKIYQHIEDREKLASVMEEYMEDYNQISTAKLKLVLFMDAIQHVCRISRILRQPLGNALLLGVGGSGRQSLTKLASHMSDYECFQIELSKNYGNAEWREDIKSIMLKAGLTNVQITFLFVDTQIKSESFLEDINNILNSGDVPNLYATDEQERILNAMKPVVQELGQQPTKSNLMAAYIKRVRSNIHTVLCMSPIGEVFRARLRQFPSLVTCCTIDWFSAWPEEALESVASSFLGELPELEASSAAMTGLSLMCVRMHQIVSRMCGQYLAELSRHNYVTPKSYLELLSIFSMLIGRKKQELHGARQRMKTGLDKLLSTAEDVSKMQEELEMMRPLLEEAARDTVVTMEQIKEDTAVAEETRVSVQEEEAKATEKAKVAQAIADDAQKDLDEALPALEAALSSLKSLNKNDVIEVRAMQRPPQGVRLVIEAVCIMKGIKPKKVAGEKPGTKVDDYWEPGKGLLQDPGKFLEGLFKFDKDNIPDSVIKLVQPYIDNEEFQPASIAKVSKACTSICQWVRAMYVYHFVAKAVEPKRQALHEAQEDLAVTQRILDDAREKLAVVEEGIATLQAKYSDCLAKRDELDSKCQLCEKRLVRADKLIGGLADEKVRWKETVQNLEYMVDNVAGDVLLSAAYVAYLGPFTGEYRAAMAEEWLEGFKELGVPHTEPNLISTLGDKVKIRSWQITGLPKDNLSVENGVIVQYSQRWCLFIDPQGQANKWIKNMERDHGLDVMKLSDRDFLRSLENAIRFGKPCLLENVGEEMDPALDPVLLRQTYKQQGNVVLKLGDTVIPYHDDFKMYMTTKLPNPHYSPEISTKVTLINFTLSPSGLEDQLLGRVVAEERPDLEEAKNQLIVSNARMKQELKEIEDQILFRLSSSEGNPVDDEELIRVLGASKIKAAEIKAKVMVAEETERDIDATRLEYVPVAVRTQILFFCVSDLSNVDPMYQYSLEWFLGIFMAGIANSERAGTVEERIVNINEYFTFSLFSNVCRSLFEKHKLMFAFLLCARIMMNENKIDMAEWRYLLSGGMAHQQLPNPAVAWLSDRAWQDILGLSALPSFASLAHSFSGCMLGFKKIFNSSQPHREPVPGEWERKLSSFQKLLVLRCLRADCLTQGLQDFVAAQLGQRFIEPQTSDLSVVFKESSPTTPLIFVLSPGTDPAADLYKFADVMKFSKKMSAISLGQGQGPWAEAMMHSAMERGKWVFFQNCHLAPSWMPSLERLIENIDPEKVHRDFRLWLTSLPSNKFPVSILQNSSKMTIEPPRGIKANLLKSYLSLTDDFITSCSKVSELKSLLLSLCLFHGNAIERRKFGPLGFNIPYEFTDGDLRICISQLKMFLDEYQDIPYKVLKYTAGEINYGGRVTDDWDRRCILNVLEDFYCPAVLDLGHKYSPSGEYRQINTDLDIKGYLLYIRGLPINDAPEIFGLHDNANISFAQNEVFALLGAVVQLQPRAAAKGGKSREEIVEEIVAGIMEKIPSPIDVEKVMTKYPVLYEESMNTVLIQEVIRYNKLLEVISQSLVDLVKALKGLVVMSSELELMANSLFINAVPDMWKAKAYPSLKPLASWVSDLLQRISFLQGWISDGIPSVFWISGFFFPQAFLTGTLQNFARCSLVSIDTIGFDFKVMKESVAELTERPASGCFIHGLFLEGARWDGRAGLLAQSRPKELYTEMAVIWLVPVPNRKAPTAGIYVCPIYKTLTRAGTLSTTGHSTNYVIAVELPTDHSQRHWIKQGVALICALDY</sequence>
<dbReference type="Pfam" id="PF17852">
    <property type="entry name" value="Dynein_AAA_lid"/>
    <property type="match status" value="1"/>
</dbReference>
<dbReference type="InterPro" id="IPR043160">
    <property type="entry name" value="Dynein_C_barrel"/>
</dbReference>
<dbReference type="GO" id="GO:0005874">
    <property type="term" value="C:microtubule"/>
    <property type="evidence" value="ECO:0007669"/>
    <property type="project" value="UniProtKB-KW"/>
</dbReference>
<comment type="caution">
    <text evidence="32">The sequence shown here is derived from an EMBL/GenBank/DDBJ whole genome shotgun (WGS) entry which is preliminary data.</text>
</comment>
<dbReference type="Gene3D" id="1.20.1270.280">
    <property type="match status" value="1"/>
</dbReference>
<dbReference type="CDD" id="cd00009">
    <property type="entry name" value="AAA"/>
    <property type="match status" value="1"/>
</dbReference>
<evidence type="ECO:0000256" key="11">
    <source>
        <dbReference type="ARBA" id="ARBA00023054"/>
    </source>
</evidence>
<dbReference type="Gene3D" id="1.10.8.1220">
    <property type="match status" value="1"/>
</dbReference>
<dbReference type="FunFam" id="3.40.50.300:FF:000044">
    <property type="entry name" value="Dynein heavy chain 5, axonemal"/>
    <property type="match status" value="1"/>
</dbReference>
<dbReference type="FunFam" id="1.20.920.20:FF:000006">
    <property type="entry name" value="Dynein, axonemal, heavy chain 6"/>
    <property type="match status" value="1"/>
</dbReference>
<dbReference type="PANTHER" id="PTHR22878">
    <property type="entry name" value="DYNEIN HEAVY CHAIN 6, AXONEMAL-LIKE-RELATED"/>
    <property type="match status" value="1"/>
</dbReference>
<dbReference type="Gene3D" id="3.20.180.20">
    <property type="entry name" value="Dynein heavy chain, N-terminal domain 2"/>
    <property type="match status" value="1"/>
</dbReference>
<dbReference type="InterPro" id="IPR041589">
    <property type="entry name" value="DNAH3_AAA_lid_1"/>
</dbReference>
<gene>
    <name evidence="32" type="ORF">ACEWY4_013637</name>
</gene>
<keyword evidence="12" id="KW-0969">Cilium</keyword>
<evidence type="ECO:0000259" key="23">
    <source>
        <dbReference type="Pfam" id="PF08393"/>
    </source>
</evidence>
<feature type="domain" description="Dynein heavy chain AAA 5 extension" evidence="28">
    <location>
        <begin position="1887"/>
        <end position="2007"/>
    </location>
</feature>
<feature type="compositionally biased region" description="Basic residues" evidence="21">
    <location>
        <begin position="1"/>
        <end position="11"/>
    </location>
</feature>
<evidence type="ECO:0000259" key="26">
    <source>
        <dbReference type="Pfam" id="PF12780"/>
    </source>
</evidence>
<dbReference type="Gene3D" id="3.40.50.300">
    <property type="entry name" value="P-loop containing nucleotide triphosphate hydrolases"/>
    <property type="match status" value="5"/>
</dbReference>
<dbReference type="InterPro" id="IPR004273">
    <property type="entry name" value="Dynein_heavy_D6_P-loop"/>
</dbReference>
<dbReference type="SUPFAM" id="SSF52540">
    <property type="entry name" value="P-loop containing nucleoside triphosphate hydrolases"/>
    <property type="match status" value="4"/>
</dbReference>
<dbReference type="Pfam" id="PF17857">
    <property type="entry name" value="AAA_lid_1"/>
    <property type="match status" value="1"/>
</dbReference>
<dbReference type="Pfam" id="PF18199">
    <property type="entry name" value="Dynein_C"/>
    <property type="match status" value="1"/>
</dbReference>
<feature type="domain" description="Dynein heavy chain 3 AAA+ lid" evidence="29">
    <location>
        <begin position="2248"/>
        <end position="2331"/>
    </location>
</feature>
<dbReference type="Pfam" id="PF12777">
    <property type="entry name" value="MT"/>
    <property type="match status" value="1"/>
</dbReference>
<evidence type="ECO:0000256" key="2">
    <source>
        <dbReference type="ARBA" id="ARBA00004430"/>
    </source>
</evidence>
<comment type="subunit">
    <text evidence="4">Consists of at least two heavy chains and a number of intermediate and light chains.</text>
</comment>
<dbReference type="Pfam" id="PF08393">
    <property type="entry name" value="DHC_N2"/>
    <property type="match status" value="1"/>
</dbReference>
<evidence type="ECO:0000256" key="12">
    <source>
        <dbReference type="ARBA" id="ARBA00023069"/>
    </source>
</evidence>
<evidence type="ECO:0000256" key="5">
    <source>
        <dbReference type="ARBA" id="ARBA00022490"/>
    </source>
</evidence>
<feature type="coiled-coil region" evidence="20">
    <location>
        <begin position="2895"/>
        <end position="2929"/>
    </location>
</feature>
<evidence type="ECO:0000259" key="22">
    <source>
        <dbReference type="Pfam" id="PF03028"/>
    </source>
</evidence>
<dbReference type="FunFam" id="1.20.58.1120:FF:000005">
    <property type="entry name" value="Dynein, axonemal, heavy chain 12"/>
    <property type="match status" value="1"/>
</dbReference>
<dbReference type="Pfam" id="PF12775">
    <property type="entry name" value="AAA_7"/>
    <property type="match status" value="1"/>
</dbReference>
<evidence type="ECO:0000256" key="19">
    <source>
        <dbReference type="ARBA" id="ARBA00082100"/>
    </source>
</evidence>
<protein>
    <recommendedName>
        <fullName evidence="17">Dynein axonemal heavy chain 1</fullName>
    </recommendedName>
    <alternativeName>
        <fullName evidence="19">Axonemal beta dynein heavy chain 1</fullName>
    </alternativeName>
    <alternativeName>
        <fullName evidence="18">Ciliary dynein heavy chain 1</fullName>
    </alternativeName>
</protein>
<dbReference type="FunFam" id="1.10.8.720:FF:000001">
    <property type="entry name" value="dynein heavy chain 7, axonemal"/>
    <property type="match status" value="1"/>
</dbReference>
<evidence type="ECO:0000256" key="21">
    <source>
        <dbReference type="SAM" id="MobiDB-lite"/>
    </source>
</evidence>
<dbReference type="InterPro" id="IPR026983">
    <property type="entry name" value="DHC"/>
</dbReference>
<proteinExistence type="inferred from homology"/>
<dbReference type="PANTHER" id="PTHR22878:SF73">
    <property type="entry name" value="DYNEIN AXONEMAL HEAVY CHAIN 1"/>
    <property type="match status" value="1"/>
</dbReference>
<dbReference type="Gene3D" id="1.10.472.130">
    <property type="match status" value="1"/>
</dbReference>
<dbReference type="EMBL" id="JBHFQA010000011">
    <property type="protein sequence ID" value="KAL2091374.1"/>
    <property type="molecule type" value="Genomic_DNA"/>
</dbReference>
<keyword evidence="10" id="KW-0243">Dynein</keyword>
<dbReference type="InterPro" id="IPR024743">
    <property type="entry name" value="Dynein_HC_stalk"/>
</dbReference>
<keyword evidence="9" id="KW-0282">Flagellum</keyword>
<evidence type="ECO:0000256" key="9">
    <source>
        <dbReference type="ARBA" id="ARBA00022846"/>
    </source>
</evidence>
<dbReference type="FunFam" id="1.10.8.710:FF:000004">
    <property type="entry name" value="Dynein axonemal heavy chain 6"/>
    <property type="match status" value="1"/>
</dbReference>
<dbReference type="Pfam" id="PF18198">
    <property type="entry name" value="AAA_lid_11"/>
    <property type="match status" value="1"/>
</dbReference>
<keyword evidence="13" id="KW-0505">Motor protein</keyword>
<dbReference type="FunFam" id="3.40.50.300:FF:002141">
    <property type="entry name" value="Dynein heavy chain"/>
    <property type="match status" value="1"/>
</dbReference>
<accession>A0ABD1JWW5</accession>
<dbReference type="FunFam" id="3.40.50.300:FF:000362">
    <property type="entry name" value="Dynein, axonemal, heavy chain 6"/>
    <property type="match status" value="1"/>
</dbReference>
<evidence type="ECO:0000256" key="7">
    <source>
        <dbReference type="ARBA" id="ARBA00022741"/>
    </source>
</evidence>
<evidence type="ECO:0000313" key="32">
    <source>
        <dbReference type="EMBL" id="KAL2091374.1"/>
    </source>
</evidence>
<keyword evidence="5" id="KW-0963">Cytoplasm</keyword>
<dbReference type="Gene3D" id="1.20.58.1120">
    <property type="match status" value="1"/>
</dbReference>
<dbReference type="InterPro" id="IPR042222">
    <property type="entry name" value="Dynein_2_N"/>
</dbReference>
<keyword evidence="6" id="KW-0493">Microtubule</keyword>
<dbReference type="InterPro" id="IPR042228">
    <property type="entry name" value="Dynein_linker_3"/>
</dbReference>
<dbReference type="InterPro" id="IPR035699">
    <property type="entry name" value="AAA_6"/>
</dbReference>
<feature type="domain" description="Dynein heavy chain ATP-binding dynein motor region" evidence="27">
    <location>
        <begin position="3038"/>
        <end position="3259"/>
    </location>
</feature>
<dbReference type="InterPro" id="IPR041658">
    <property type="entry name" value="AAA_lid_11"/>
</dbReference>
<evidence type="ECO:0000256" key="20">
    <source>
        <dbReference type="SAM" id="Coils"/>
    </source>
</evidence>
<dbReference type="InterPro" id="IPR041466">
    <property type="entry name" value="Dynein_AAA5_ext"/>
</dbReference>
<dbReference type="FunFam" id="1.20.140.100:FF:000004">
    <property type="entry name" value="Dynein axonemal heavy chain 6"/>
    <property type="match status" value="1"/>
</dbReference>
<dbReference type="FunFam" id="1.20.920.30:FF:000005">
    <property type="entry name" value="Dynein, axonemal, heavy chain 2"/>
    <property type="match status" value="1"/>
</dbReference>
<dbReference type="Gene3D" id="1.20.140.100">
    <property type="entry name" value="Dynein heavy chain, N-terminal domain 2"/>
    <property type="match status" value="1"/>
</dbReference>
<dbReference type="Gene3D" id="1.20.920.30">
    <property type="match status" value="1"/>
</dbReference>
<dbReference type="Pfam" id="PF12781">
    <property type="entry name" value="AAA_9"/>
    <property type="match status" value="1"/>
</dbReference>
<dbReference type="GO" id="GO:0030317">
    <property type="term" value="P:flagellated sperm motility"/>
    <property type="evidence" value="ECO:0007669"/>
    <property type="project" value="UniProtKB-ARBA"/>
</dbReference>
<dbReference type="GO" id="GO:0005930">
    <property type="term" value="C:axoneme"/>
    <property type="evidence" value="ECO:0007669"/>
    <property type="project" value="UniProtKB-SubCell"/>
</dbReference>
<dbReference type="InterPro" id="IPR024317">
    <property type="entry name" value="Dynein_heavy_chain_D4_dom"/>
</dbReference>
<dbReference type="FunFam" id="1.10.287.2620:FF:000005">
    <property type="entry name" value="Dynein heavy chain 1, axonemal"/>
    <property type="match status" value="1"/>
</dbReference>
<keyword evidence="8" id="KW-0067">ATP-binding</keyword>
<dbReference type="Pfam" id="PF12774">
    <property type="entry name" value="AAA_6"/>
    <property type="match status" value="1"/>
</dbReference>
<feature type="domain" description="Dynein heavy chain AAA lid" evidence="30">
    <location>
        <begin position="3649"/>
        <end position="3787"/>
    </location>
</feature>
<organism evidence="32 33">
    <name type="scientific">Coilia grayii</name>
    <name type="common">Gray's grenadier anchovy</name>
    <dbReference type="NCBI Taxonomy" id="363190"/>
    <lineage>
        <taxon>Eukaryota</taxon>
        <taxon>Metazoa</taxon>
        <taxon>Chordata</taxon>
        <taxon>Craniata</taxon>
        <taxon>Vertebrata</taxon>
        <taxon>Euteleostomi</taxon>
        <taxon>Actinopterygii</taxon>
        <taxon>Neopterygii</taxon>
        <taxon>Teleostei</taxon>
        <taxon>Clupei</taxon>
        <taxon>Clupeiformes</taxon>
        <taxon>Clupeoidei</taxon>
        <taxon>Engraulidae</taxon>
        <taxon>Coilinae</taxon>
        <taxon>Coilia</taxon>
    </lineage>
</organism>
<dbReference type="InterPro" id="IPR043157">
    <property type="entry name" value="Dynein_AAA1S"/>
</dbReference>
<dbReference type="Gene3D" id="1.10.287.2620">
    <property type="match status" value="1"/>
</dbReference>
<evidence type="ECO:0000259" key="30">
    <source>
        <dbReference type="Pfam" id="PF18198"/>
    </source>
</evidence>
<comment type="similarity">
    <text evidence="3">Belongs to the dynein heavy chain family.</text>
</comment>
<evidence type="ECO:0000259" key="25">
    <source>
        <dbReference type="Pfam" id="PF12777"/>
    </source>
</evidence>
<dbReference type="FunFam" id="3.10.490.20:FF:000001">
    <property type="entry name" value="dynein heavy chain 7, axonemal"/>
    <property type="match status" value="1"/>
</dbReference>
<name>A0ABD1JWW5_9TELE</name>
<evidence type="ECO:0000256" key="8">
    <source>
        <dbReference type="ARBA" id="ARBA00022840"/>
    </source>
</evidence>
<dbReference type="GO" id="GO:0036126">
    <property type="term" value="C:sperm flagellum"/>
    <property type="evidence" value="ECO:0007669"/>
    <property type="project" value="UniProtKB-ARBA"/>
</dbReference>
<dbReference type="Pfam" id="PF12780">
    <property type="entry name" value="AAA_8"/>
    <property type="match status" value="1"/>
</dbReference>
<dbReference type="Gene3D" id="1.10.8.720">
    <property type="entry name" value="Region D6 of dynein motor"/>
    <property type="match status" value="1"/>
</dbReference>
<dbReference type="FunFam" id="1.10.8.1220:FF:000001">
    <property type="entry name" value="Dynein axonemal heavy chain 5"/>
    <property type="match status" value="1"/>
</dbReference>
<evidence type="ECO:0000256" key="17">
    <source>
        <dbReference type="ARBA" id="ARBA00071810"/>
    </source>
</evidence>
<dbReference type="FunFam" id="1.10.472.130:FF:000006">
    <property type="entry name" value="Dynein axonemal heavy chain 1"/>
    <property type="match status" value="1"/>
</dbReference>
<dbReference type="GO" id="GO:0030286">
    <property type="term" value="C:dynein complex"/>
    <property type="evidence" value="ECO:0007669"/>
    <property type="project" value="UniProtKB-KW"/>
</dbReference>
<dbReference type="FunFam" id="3.20.180.20:FF:000003">
    <property type="entry name" value="Dynein heavy chain 12, axonemal"/>
    <property type="match status" value="1"/>
</dbReference>
<dbReference type="InterPro" id="IPR035706">
    <property type="entry name" value="AAA_9"/>
</dbReference>
<evidence type="ECO:0000259" key="31">
    <source>
        <dbReference type="Pfam" id="PF18199"/>
    </source>
</evidence>
<dbReference type="Gene3D" id="3.10.490.20">
    <property type="match status" value="1"/>
</dbReference>
<dbReference type="InterPro" id="IPR042219">
    <property type="entry name" value="AAA_lid_11_sf"/>
</dbReference>
<dbReference type="Gene3D" id="1.10.8.710">
    <property type="match status" value="1"/>
</dbReference>
<evidence type="ECO:0000259" key="29">
    <source>
        <dbReference type="Pfam" id="PF17857"/>
    </source>
</evidence>
<evidence type="ECO:0000256" key="13">
    <source>
        <dbReference type="ARBA" id="ARBA00023175"/>
    </source>
</evidence>
<dbReference type="Gene3D" id="6.10.140.1060">
    <property type="match status" value="1"/>
</dbReference>
<feature type="domain" description="Dynein heavy chain coiled coil stalk" evidence="25">
    <location>
        <begin position="2666"/>
        <end position="3010"/>
    </location>
</feature>
<evidence type="ECO:0000259" key="28">
    <source>
        <dbReference type="Pfam" id="PF17852"/>
    </source>
</evidence>
<dbReference type="FunFam" id="3.40.50.300:FF:000223">
    <property type="entry name" value="Dynein heavy chain 3, axonemal"/>
    <property type="match status" value="1"/>
</dbReference>
<evidence type="ECO:0000256" key="3">
    <source>
        <dbReference type="ARBA" id="ARBA00008887"/>
    </source>
</evidence>
<comment type="subcellular location">
    <subcellularLocation>
        <location evidence="1">Cell projection</location>
        <location evidence="1">Cilium</location>
        <location evidence="1">Flagellum</location>
    </subcellularLocation>
    <subcellularLocation>
        <location evidence="2">Cytoplasm</location>
        <location evidence="2">Cytoskeleton</location>
        <location evidence="2">Cilium axoneme</location>
    </subcellularLocation>
</comment>
<dbReference type="Proteomes" id="UP001591681">
    <property type="component" value="Unassembled WGS sequence"/>
</dbReference>
<evidence type="ECO:0000256" key="15">
    <source>
        <dbReference type="ARBA" id="ARBA00023273"/>
    </source>
</evidence>
<feature type="domain" description="Dynein heavy chain region D6 P-loop" evidence="22">
    <location>
        <begin position="3503"/>
        <end position="3616"/>
    </location>
</feature>
<evidence type="ECO:0000256" key="14">
    <source>
        <dbReference type="ARBA" id="ARBA00023212"/>
    </source>
</evidence>
<evidence type="ECO:0000256" key="1">
    <source>
        <dbReference type="ARBA" id="ARBA00004230"/>
    </source>
</evidence>